<reference evidence="5" key="1">
    <citation type="journal article" date="2016" name="Genome Announc.">
        <title>Complete genome sequence of Alkaliphilus metalliredigens strain QYMF, an alkaliphilic and metal-reducing bacterium isolated from borax-contaminated leachate ponds.</title>
        <authorList>
            <person name="Hwang C."/>
            <person name="Copeland A."/>
            <person name="Lucas S."/>
            <person name="Lapidus A."/>
            <person name="Barry K."/>
            <person name="Detter J.C."/>
            <person name="Glavina Del Rio T."/>
            <person name="Hammon N."/>
            <person name="Israni S."/>
            <person name="Dalin E."/>
            <person name="Tice H."/>
            <person name="Pitluck S."/>
            <person name="Chertkov O."/>
            <person name="Brettin T."/>
            <person name="Bruce D."/>
            <person name="Han C."/>
            <person name="Schmutz J."/>
            <person name="Larimer F."/>
            <person name="Land M.L."/>
            <person name="Hauser L."/>
            <person name="Kyrpides N."/>
            <person name="Mikhailova N."/>
            <person name="Ye Q."/>
            <person name="Zhou J."/>
            <person name="Richardson P."/>
            <person name="Fields M.W."/>
        </authorList>
    </citation>
    <scope>NUCLEOTIDE SEQUENCE [LARGE SCALE GENOMIC DNA]</scope>
    <source>
        <strain evidence="5">QYMF</strain>
    </source>
</reference>
<keyword evidence="2" id="KW-0472">Membrane</keyword>
<proteinExistence type="inferred from homology"/>
<dbReference type="eggNOG" id="COG0661">
    <property type="taxonomic scope" value="Bacteria"/>
</dbReference>
<keyword evidence="5" id="KW-1185">Reference proteome</keyword>
<organism evidence="4 5">
    <name type="scientific">Alkaliphilus metalliredigens (strain QYMF)</name>
    <dbReference type="NCBI Taxonomy" id="293826"/>
    <lineage>
        <taxon>Bacteria</taxon>
        <taxon>Bacillati</taxon>
        <taxon>Bacillota</taxon>
        <taxon>Clostridia</taxon>
        <taxon>Peptostreptococcales</taxon>
        <taxon>Natronincolaceae</taxon>
        <taxon>Alkaliphilus</taxon>
    </lineage>
</organism>
<evidence type="ECO:0000313" key="5">
    <source>
        <dbReference type="Proteomes" id="UP000001572"/>
    </source>
</evidence>
<evidence type="ECO:0000259" key="3">
    <source>
        <dbReference type="PROSITE" id="PS50011"/>
    </source>
</evidence>
<dbReference type="PANTHER" id="PTHR10566:SF113">
    <property type="entry name" value="PROTEIN ACTIVITY OF BC1 COMPLEX KINASE 7, CHLOROPLASTIC"/>
    <property type="match status" value="1"/>
</dbReference>
<evidence type="ECO:0000256" key="2">
    <source>
        <dbReference type="SAM" id="Phobius"/>
    </source>
</evidence>
<feature type="transmembrane region" description="Helical" evidence="2">
    <location>
        <begin position="532"/>
        <end position="554"/>
    </location>
</feature>
<dbReference type="GO" id="GO:0004672">
    <property type="term" value="F:protein kinase activity"/>
    <property type="evidence" value="ECO:0007669"/>
    <property type="project" value="InterPro"/>
</dbReference>
<evidence type="ECO:0000313" key="4">
    <source>
        <dbReference type="EMBL" id="ABR48504.1"/>
    </source>
</evidence>
<dbReference type="Proteomes" id="UP000001572">
    <property type="component" value="Chromosome"/>
</dbReference>
<dbReference type="GO" id="GO:0005524">
    <property type="term" value="F:ATP binding"/>
    <property type="evidence" value="ECO:0007669"/>
    <property type="project" value="InterPro"/>
</dbReference>
<name>A6TQN6_ALKMQ</name>
<protein>
    <submittedName>
        <fullName evidence="4">ABC-1 domain protein</fullName>
    </submittedName>
</protein>
<comment type="similarity">
    <text evidence="1">Belongs to the protein kinase superfamily. ADCK protein kinase family.</text>
</comment>
<evidence type="ECO:0000256" key="1">
    <source>
        <dbReference type="ARBA" id="ARBA00009670"/>
    </source>
</evidence>
<dbReference type="InterPro" id="IPR000719">
    <property type="entry name" value="Prot_kinase_dom"/>
</dbReference>
<accession>A6TQN6</accession>
<dbReference type="KEGG" id="amt:Amet_2350"/>
<keyword evidence="2" id="KW-0812">Transmembrane</keyword>
<dbReference type="PANTHER" id="PTHR10566">
    <property type="entry name" value="CHAPERONE-ACTIVITY OF BC1 COMPLEX CABC1 -RELATED"/>
    <property type="match status" value="1"/>
</dbReference>
<dbReference type="HOGENOM" id="CLU_006533_0_2_9"/>
<sequence>MGKLRRKYKSLKRYIQISEVLVKYGFSFVAEKLQEKGYIPRFVLRIDPLKEQASQGERLRRACEELGPTFIKLGQIISTRRDIIPEEIINELSKLQDNVVPVAVEEVKKVFRLEMNTEIEDAFAYFNENPIASASIGQVYEARLHSGEAVVVKIQRPNIKYNIQRDIEILFDIAQLLDDHSDKKKPYRLVEIVQEFSYAILKELDYSMEAKNTENFKENFKSDSHIEIPSIFWKYTSNKVITMERIYGIKIMDIDELNKQKWDLERLARIGAKSFMRQVFIHGFFHGDPHPGNIFAVSSSKIAFIDFGIVGYLDKSTMEHIRRMFTAAASKDVDKVVDVLKDMDAISNETNIRRLKEEMSFLINFYYNMPLKKMHLSDVVKQFMAVAYENQVKLPSQFAMLLKAIITVEGSGKLLYPNFTLSMIVKDSIKEIYLHRLKPENMIKEARDYTDEILYGIKYLPKQIRSLLARVEKNEIVFKFDQTGFKIIERELMRLTNKISLSLITSALIVASSLIIQSNMGPLLWGVPVFGLIGYVLSSILGVGIITTILYNIWKQE</sequence>
<dbReference type="InterPro" id="IPR004147">
    <property type="entry name" value="ABC1_dom"/>
</dbReference>
<gene>
    <name evidence="4" type="ordered locus">Amet_2350</name>
</gene>
<dbReference type="EMBL" id="CP000724">
    <property type="protein sequence ID" value="ABR48504.1"/>
    <property type="molecule type" value="Genomic_DNA"/>
</dbReference>
<dbReference type="InterPro" id="IPR011009">
    <property type="entry name" value="Kinase-like_dom_sf"/>
</dbReference>
<dbReference type="InterPro" id="IPR050154">
    <property type="entry name" value="UbiB_kinase"/>
</dbReference>
<dbReference type="AlphaFoldDB" id="A6TQN6"/>
<dbReference type="Pfam" id="PF03109">
    <property type="entry name" value="ABC1"/>
    <property type="match status" value="1"/>
</dbReference>
<dbReference type="SUPFAM" id="SSF56112">
    <property type="entry name" value="Protein kinase-like (PK-like)"/>
    <property type="match status" value="1"/>
</dbReference>
<feature type="transmembrane region" description="Helical" evidence="2">
    <location>
        <begin position="499"/>
        <end position="520"/>
    </location>
</feature>
<dbReference type="STRING" id="293826.Amet_2350"/>
<dbReference type="OrthoDB" id="9795390at2"/>
<keyword evidence="2" id="KW-1133">Transmembrane helix</keyword>
<dbReference type="PROSITE" id="PS50011">
    <property type="entry name" value="PROTEIN_KINASE_DOM"/>
    <property type="match status" value="1"/>
</dbReference>
<dbReference type="CDD" id="cd05121">
    <property type="entry name" value="ABC1_ADCK3-like"/>
    <property type="match status" value="1"/>
</dbReference>
<feature type="domain" description="Protein kinase" evidence="3">
    <location>
        <begin position="125"/>
        <end position="434"/>
    </location>
</feature>
<dbReference type="RefSeq" id="WP_012063479.1">
    <property type="nucleotide sequence ID" value="NC_009633.1"/>
</dbReference>